<dbReference type="PANTHER" id="PTHR43329">
    <property type="entry name" value="EPOXIDE HYDROLASE"/>
    <property type="match status" value="1"/>
</dbReference>
<evidence type="ECO:0000313" key="4">
    <source>
        <dbReference type="Proteomes" id="UP001596505"/>
    </source>
</evidence>
<sequence length="324" mass="37939">MWIRKTPYKKNKDQGIITLKKVTIGKIDQWIMIRGTDRSNPILLFLHGGPGAAQIGFARPFQSTLEEHFIVVNWDQRGAGLSYSKHLTATSMTINQFVSDLLEVVQWLRQELKHEKVYLVGHSWGSIIGMLAVQKRPEWFYAYFGVGQVADINKGDFISYEYTLRCAKVSQNKKAILELQAIGEPPWNNIKHERIHQKWLKKFGGYYKQKNLVAKFSKYMLLNSEYRLIDLFKHIKGQQFSMSHIHDEMSAVNLTEQVTEVQVPVFFCIGRHDYLTPYELAEEYYKILKAPQKSYIWFEHSAHSPHFEESEKFNEFLIKHAVYD</sequence>
<evidence type="ECO:0000259" key="2">
    <source>
        <dbReference type="Pfam" id="PF12146"/>
    </source>
</evidence>
<feature type="domain" description="Serine aminopeptidase S33" evidence="2">
    <location>
        <begin position="42"/>
        <end position="309"/>
    </location>
</feature>
<dbReference type="PRINTS" id="PR00793">
    <property type="entry name" value="PROAMNOPTASE"/>
</dbReference>
<keyword evidence="4" id="KW-1185">Reference proteome</keyword>
<dbReference type="EMBL" id="JBHTCO010000002">
    <property type="protein sequence ID" value="MFC7391694.1"/>
    <property type="molecule type" value="Genomic_DNA"/>
</dbReference>
<dbReference type="Proteomes" id="UP001596505">
    <property type="component" value="Unassembled WGS sequence"/>
</dbReference>
<gene>
    <name evidence="3" type="ORF">ACFQRG_01635</name>
</gene>
<organism evidence="3 4">
    <name type="scientific">Scopulibacillus cellulosilyticus</name>
    <dbReference type="NCBI Taxonomy" id="2665665"/>
    <lineage>
        <taxon>Bacteria</taxon>
        <taxon>Bacillati</taxon>
        <taxon>Bacillota</taxon>
        <taxon>Bacilli</taxon>
        <taxon>Bacillales</taxon>
        <taxon>Sporolactobacillaceae</taxon>
        <taxon>Scopulibacillus</taxon>
    </lineage>
</organism>
<keyword evidence="1 3" id="KW-0378">Hydrolase</keyword>
<dbReference type="InterPro" id="IPR002410">
    <property type="entry name" value="Peptidase_S33"/>
</dbReference>
<accession>A0ABW2PRE0</accession>
<proteinExistence type="predicted"/>
<reference evidence="4" key="1">
    <citation type="journal article" date="2019" name="Int. J. Syst. Evol. Microbiol.">
        <title>The Global Catalogue of Microorganisms (GCM) 10K type strain sequencing project: providing services to taxonomists for standard genome sequencing and annotation.</title>
        <authorList>
            <consortium name="The Broad Institute Genomics Platform"/>
            <consortium name="The Broad Institute Genome Sequencing Center for Infectious Disease"/>
            <person name="Wu L."/>
            <person name="Ma J."/>
        </authorList>
    </citation>
    <scope>NUCLEOTIDE SEQUENCE [LARGE SCALE GENOMIC DNA]</scope>
    <source>
        <strain evidence="4">CGMCC 1.16305</strain>
    </source>
</reference>
<dbReference type="InterPro" id="IPR022742">
    <property type="entry name" value="Hydrolase_4"/>
</dbReference>
<name>A0ABW2PRE0_9BACL</name>
<dbReference type="SUPFAM" id="SSF53474">
    <property type="entry name" value="alpha/beta-Hydrolases"/>
    <property type="match status" value="1"/>
</dbReference>
<protein>
    <submittedName>
        <fullName evidence="3">Alpha/beta fold hydrolase</fullName>
    </submittedName>
</protein>
<dbReference type="InterPro" id="IPR029058">
    <property type="entry name" value="AB_hydrolase_fold"/>
</dbReference>
<dbReference type="Pfam" id="PF12146">
    <property type="entry name" value="Hydrolase_4"/>
    <property type="match status" value="1"/>
</dbReference>
<evidence type="ECO:0000256" key="1">
    <source>
        <dbReference type="ARBA" id="ARBA00022801"/>
    </source>
</evidence>
<dbReference type="GO" id="GO:0016787">
    <property type="term" value="F:hydrolase activity"/>
    <property type="evidence" value="ECO:0007669"/>
    <property type="project" value="UniProtKB-KW"/>
</dbReference>
<comment type="caution">
    <text evidence="3">The sequence shown here is derived from an EMBL/GenBank/DDBJ whole genome shotgun (WGS) entry which is preliminary data.</text>
</comment>
<evidence type="ECO:0000313" key="3">
    <source>
        <dbReference type="EMBL" id="MFC7391694.1"/>
    </source>
</evidence>
<dbReference type="Gene3D" id="3.40.50.1820">
    <property type="entry name" value="alpha/beta hydrolase"/>
    <property type="match status" value="1"/>
</dbReference>